<reference evidence="1" key="1">
    <citation type="submission" date="2022-12" db="EMBL/GenBank/DDBJ databases">
        <authorList>
            <person name="Petersen C."/>
        </authorList>
    </citation>
    <scope>NUCLEOTIDE SEQUENCE</scope>
    <source>
        <strain evidence="1">IBT 16125</strain>
    </source>
</reference>
<name>A0AAD6CGL2_9EURO</name>
<dbReference type="GeneID" id="81594311"/>
<comment type="caution">
    <text evidence="1">The sequence shown here is derived from an EMBL/GenBank/DDBJ whole genome shotgun (WGS) entry which is preliminary data.</text>
</comment>
<reference evidence="1" key="2">
    <citation type="journal article" date="2023" name="IMA Fungus">
        <title>Comparative genomic study of the Penicillium genus elucidates a diverse pangenome and 15 lateral gene transfer events.</title>
        <authorList>
            <person name="Petersen C."/>
            <person name="Sorensen T."/>
            <person name="Nielsen M.R."/>
            <person name="Sondergaard T.E."/>
            <person name="Sorensen J.L."/>
            <person name="Fitzpatrick D.A."/>
            <person name="Frisvad J.C."/>
            <person name="Nielsen K.L."/>
        </authorList>
    </citation>
    <scope>NUCLEOTIDE SEQUENCE</scope>
    <source>
        <strain evidence="1">IBT 16125</strain>
    </source>
</reference>
<sequence>MNIQQDNQNNISGSCTSSYSIPKAKYRPNELIFTRVGPLRINMEISARSKDHHPLYSIDITGLFSDTTEITLYTGSKKDEHVLGRCRFNKFRTSEMQISLHGGGSSRMVWIKHHDYYRWSVPREPEAGDKAAILEEKYFLWKATEQPPSLSGNRVFQNLELCDMDNDVVYAAYSGAAPGTKDGGHLLLRDDLGQDFTAMVILTLSGLIEKERQKRARKGNYTIGMLAY</sequence>
<evidence type="ECO:0000313" key="1">
    <source>
        <dbReference type="EMBL" id="KAJ5464988.1"/>
    </source>
</evidence>
<protein>
    <submittedName>
        <fullName evidence="1">Uncharacterized protein</fullName>
    </submittedName>
</protein>
<accession>A0AAD6CGL2</accession>
<dbReference type="Proteomes" id="UP001213681">
    <property type="component" value="Unassembled WGS sequence"/>
</dbReference>
<dbReference type="RefSeq" id="XP_056771835.1">
    <property type="nucleotide sequence ID" value="XM_056904068.1"/>
</dbReference>
<proteinExistence type="predicted"/>
<evidence type="ECO:0000313" key="2">
    <source>
        <dbReference type="Proteomes" id="UP001213681"/>
    </source>
</evidence>
<dbReference type="EMBL" id="JAPVEA010000001">
    <property type="protein sequence ID" value="KAJ5464988.1"/>
    <property type="molecule type" value="Genomic_DNA"/>
</dbReference>
<dbReference type="AlphaFoldDB" id="A0AAD6CGL2"/>
<keyword evidence="2" id="KW-1185">Reference proteome</keyword>
<gene>
    <name evidence="1" type="ORF">N7458_000674</name>
</gene>
<organism evidence="1 2">
    <name type="scientific">Penicillium daleae</name>
    <dbReference type="NCBI Taxonomy" id="63821"/>
    <lineage>
        <taxon>Eukaryota</taxon>
        <taxon>Fungi</taxon>
        <taxon>Dikarya</taxon>
        <taxon>Ascomycota</taxon>
        <taxon>Pezizomycotina</taxon>
        <taxon>Eurotiomycetes</taxon>
        <taxon>Eurotiomycetidae</taxon>
        <taxon>Eurotiales</taxon>
        <taxon>Aspergillaceae</taxon>
        <taxon>Penicillium</taxon>
    </lineage>
</organism>